<keyword evidence="2" id="KW-0805">Transcription regulation</keyword>
<dbReference type="RefSeq" id="WP_248652912.1">
    <property type="nucleotide sequence ID" value="NZ_CP096661.1"/>
</dbReference>
<dbReference type="SUPFAM" id="SSF48498">
    <property type="entry name" value="Tetracyclin repressor-like, C-terminal domain"/>
    <property type="match status" value="1"/>
</dbReference>
<geneLocation type="plasmid" evidence="7 8">
    <name>unnamed2</name>
</geneLocation>
<evidence type="ECO:0000313" key="8">
    <source>
        <dbReference type="Proteomes" id="UP000830729"/>
    </source>
</evidence>
<dbReference type="PANTHER" id="PTHR30055:SF234">
    <property type="entry name" value="HTH-TYPE TRANSCRIPTIONAL REGULATOR BETI"/>
    <property type="match status" value="1"/>
</dbReference>
<evidence type="ECO:0000256" key="4">
    <source>
        <dbReference type="ARBA" id="ARBA00023163"/>
    </source>
</evidence>
<evidence type="ECO:0000256" key="3">
    <source>
        <dbReference type="ARBA" id="ARBA00023125"/>
    </source>
</evidence>
<dbReference type="KEGG" id="halx:M0R89_20645"/>
<dbReference type="PANTHER" id="PTHR30055">
    <property type="entry name" value="HTH-TYPE TRANSCRIPTIONAL REGULATOR RUTR"/>
    <property type="match status" value="1"/>
</dbReference>
<sequence>MIEYSINMVEDADDVSTEQALLRATGQALREHGIEGLTTERVAEAWGKSQSLVHYYYETKTELVTAYIEYVRSNCNAEYEARASDPPTERIRWFLDFSADPTETERAASRVQLELHATAAHNDAYRAELNRLEDDGRAFVRQAIEDGITAGEFRDVDVEATTSLLLSAHDGGVLRATTLERSEDADTLRRGLEEYLSSVLGVEEDHNPSNGGAEDS</sequence>
<evidence type="ECO:0000259" key="6">
    <source>
        <dbReference type="PROSITE" id="PS50977"/>
    </source>
</evidence>
<evidence type="ECO:0000313" key="7">
    <source>
        <dbReference type="EMBL" id="UPV76879.1"/>
    </source>
</evidence>
<dbReference type="SUPFAM" id="SSF46689">
    <property type="entry name" value="Homeodomain-like"/>
    <property type="match status" value="1"/>
</dbReference>
<organism evidence="7 8">
    <name type="scientific">Halorussus limi</name>
    <dbReference type="NCBI Taxonomy" id="2938695"/>
    <lineage>
        <taxon>Archaea</taxon>
        <taxon>Methanobacteriati</taxon>
        <taxon>Methanobacteriota</taxon>
        <taxon>Stenosarchaea group</taxon>
        <taxon>Halobacteria</taxon>
        <taxon>Halobacteriales</taxon>
        <taxon>Haladaptataceae</taxon>
        <taxon>Halorussus</taxon>
    </lineage>
</organism>
<protein>
    <submittedName>
        <fullName evidence="7">TetR/AcrR family transcriptional regulator</fullName>
    </submittedName>
</protein>
<dbReference type="InterPro" id="IPR009057">
    <property type="entry name" value="Homeodomain-like_sf"/>
</dbReference>
<keyword evidence="1" id="KW-0678">Repressor</keyword>
<dbReference type="EMBL" id="CP096661">
    <property type="protein sequence ID" value="UPV76879.1"/>
    <property type="molecule type" value="Genomic_DNA"/>
</dbReference>
<accession>A0A8U0I137</accession>
<dbReference type="PROSITE" id="PS50977">
    <property type="entry name" value="HTH_TETR_2"/>
    <property type="match status" value="1"/>
</dbReference>
<reference evidence="7 8" key="1">
    <citation type="submission" date="2022-04" db="EMBL/GenBank/DDBJ databases">
        <title>Diverse halophilic archaea isolated from saline environments.</title>
        <authorList>
            <person name="Cui H.-L."/>
        </authorList>
    </citation>
    <scope>NUCLEOTIDE SEQUENCE [LARGE SCALE GENOMIC DNA]</scope>
    <source>
        <strain evidence="7 8">XZYJT49</strain>
        <plasmid evidence="7 8">unnamed2</plasmid>
    </source>
</reference>
<gene>
    <name evidence="7" type="ORF">M0R89_20645</name>
</gene>
<feature type="DNA-binding region" description="H-T-H motif" evidence="5">
    <location>
        <begin position="38"/>
        <end position="57"/>
    </location>
</feature>
<dbReference type="Pfam" id="PF00440">
    <property type="entry name" value="TetR_N"/>
    <property type="match status" value="1"/>
</dbReference>
<evidence type="ECO:0000256" key="1">
    <source>
        <dbReference type="ARBA" id="ARBA00022491"/>
    </source>
</evidence>
<evidence type="ECO:0000256" key="2">
    <source>
        <dbReference type="ARBA" id="ARBA00023015"/>
    </source>
</evidence>
<dbReference type="AlphaFoldDB" id="A0A8U0I137"/>
<dbReference type="GeneID" id="72187662"/>
<dbReference type="GO" id="GO:0003700">
    <property type="term" value="F:DNA-binding transcription factor activity"/>
    <property type="evidence" value="ECO:0007669"/>
    <property type="project" value="TreeGrafter"/>
</dbReference>
<proteinExistence type="predicted"/>
<keyword evidence="7" id="KW-0614">Plasmid</keyword>
<name>A0A8U0I137_9EURY</name>
<dbReference type="Proteomes" id="UP000830729">
    <property type="component" value="Plasmid unnamed2"/>
</dbReference>
<dbReference type="Gene3D" id="1.10.357.10">
    <property type="entry name" value="Tetracycline Repressor, domain 2"/>
    <property type="match status" value="1"/>
</dbReference>
<dbReference type="InterPro" id="IPR036271">
    <property type="entry name" value="Tet_transcr_reg_TetR-rel_C_sf"/>
</dbReference>
<feature type="domain" description="HTH tetR-type" evidence="6">
    <location>
        <begin position="15"/>
        <end position="75"/>
    </location>
</feature>
<evidence type="ECO:0000256" key="5">
    <source>
        <dbReference type="PROSITE-ProRule" id="PRU00335"/>
    </source>
</evidence>
<dbReference type="Pfam" id="PF13977">
    <property type="entry name" value="TetR_C_6"/>
    <property type="match status" value="1"/>
</dbReference>
<dbReference type="InterPro" id="IPR001647">
    <property type="entry name" value="HTH_TetR"/>
</dbReference>
<keyword evidence="4" id="KW-0804">Transcription</keyword>
<dbReference type="InterPro" id="IPR050109">
    <property type="entry name" value="HTH-type_TetR-like_transc_reg"/>
</dbReference>
<dbReference type="InterPro" id="IPR039538">
    <property type="entry name" value="BetI_C"/>
</dbReference>
<dbReference type="GO" id="GO:0000976">
    <property type="term" value="F:transcription cis-regulatory region binding"/>
    <property type="evidence" value="ECO:0007669"/>
    <property type="project" value="TreeGrafter"/>
</dbReference>
<keyword evidence="3 5" id="KW-0238">DNA-binding</keyword>
<keyword evidence="8" id="KW-1185">Reference proteome</keyword>